<organism evidence="5 6">
    <name type="scientific">Amphritea japonica ATCC BAA-1530</name>
    <dbReference type="NCBI Taxonomy" id="1278309"/>
    <lineage>
        <taxon>Bacteria</taxon>
        <taxon>Pseudomonadati</taxon>
        <taxon>Pseudomonadota</taxon>
        <taxon>Gammaproteobacteria</taxon>
        <taxon>Oceanospirillales</taxon>
        <taxon>Oceanospirillaceae</taxon>
        <taxon>Amphritea</taxon>
    </lineage>
</organism>
<evidence type="ECO:0000256" key="1">
    <source>
        <dbReference type="ARBA" id="ARBA00005250"/>
    </source>
</evidence>
<dbReference type="EMBL" id="AP014545">
    <property type="protein sequence ID" value="BBB27084.1"/>
    <property type="molecule type" value="Genomic_DNA"/>
</dbReference>
<feature type="region of interest" description="Disordered" evidence="2">
    <location>
        <begin position="125"/>
        <end position="158"/>
    </location>
</feature>
<dbReference type="Gene3D" id="3.60.15.10">
    <property type="entry name" value="Ribonuclease Z/Hydroxyacylglutathione hydrolase-like"/>
    <property type="match status" value="1"/>
</dbReference>
<evidence type="ECO:0000256" key="2">
    <source>
        <dbReference type="SAM" id="MobiDB-lite"/>
    </source>
</evidence>
<gene>
    <name evidence="5" type="ORF">AMJAP_2495</name>
</gene>
<evidence type="ECO:0000259" key="4">
    <source>
        <dbReference type="SMART" id="SM00849"/>
    </source>
</evidence>
<dbReference type="InterPro" id="IPR036866">
    <property type="entry name" value="RibonucZ/Hydroxyglut_hydro"/>
</dbReference>
<dbReference type="InterPro" id="IPR001279">
    <property type="entry name" value="Metallo-B-lactamas"/>
</dbReference>
<name>A0A7R6P6Y8_9GAMM</name>
<feature type="chain" id="PRO_5032755934" evidence="3">
    <location>
        <begin position="27"/>
        <end position="310"/>
    </location>
</feature>
<keyword evidence="3" id="KW-0732">Signal</keyword>
<keyword evidence="6" id="KW-1185">Reference proteome</keyword>
<protein>
    <submittedName>
        <fullName evidence="5">Beta-lactamase domain-containing protein</fullName>
    </submittedName>
</protein>
<dbReference type="Pfam" id="PF00753">
    <property type="entry name" value="Lactamase_B"/>
    <property type="match status" value="1"/>
</dbReference>
<dbReference type="PANTHER" id="PTHR42951:SF4">
    <property type="entry name" value="ACYL-COENZYME A THIOESTERASE MBLAC2"/>
    <property type="match status" value="1"/>
</dbReference>
<dbReference type="InterPro" id="IPR050855">
    <property type="entry name" value="NDM-1-like"/>
</dbReference>
<proteinExistence type="inferred from homology"/>
<feature type="signal peptide" evidence="3">
    <location>
        <begin position="1"/>
        <end position="26"/>
    </location>
</feature>
<dbReference type="KEGG" id="ajp:AMJAP_2495"/>
<dbReference type="OrthoDB" id="420651at2"/>
<evidence type="ECO:0000313" key="6">
    <source>
        <dbReference type="Proteomes" id="UP000595663"/>
    </source>
</evidence>
<evidence type="ECO:0000313" key="5">
    <source>
        <dbReference type="EMBL" id="BBB27084.1"/>
    </source>
</evidence>
<feature type="domain" description="Metallo-beta-lactamase" evidence="4">
    <location>
        <begin position="56"/>
        <end position="241"/>
    </location>
</feature>
<dbReference type="PANTHER" id="PTHR42951">
    <property type="entry name" value="METALLO-BETA-LACTAMASE DOMAIN-CONTAINING"/>
    <property type="match status" value="1"/>
</dbReference>
<dbReference type="GO" id="GO:0017001">
    <property type="term" value="P:antibiotic catabolic process"/>
    <property type="evidence" value="ECO:0007669"/>
    <property type="project" value="UniProtKB-ARBA"/>
</dbReference>
<sequence length="310" mass="33745">MKTNLPRCLTLALFALATLITAPLSANPLKLINVADNVYALIGPMEQRSPTNLANNANFGFIVSDQGVLLIDSGGTLAGAKDIESHIRTITDKPVTLVINTGGQDHRWFGNSYFSARGADTLTSMQTQTDQATRGDNQSGSTSRLTGDSWQGTTPQPAQQAITEKQSITFGVTEIQIIPVGPAHTGGETLVWLPQHKILFSGDTVYLDRMLGVGSQSQHLSWLAAFATIEALNPTTIVPGHGMPADLSKAQKETRDYLQLLRTEVAQLIEAGADMEDATLIDQSAYSYLKVYKSLHKRNALRVYEEMEWE</sequence>
<reference evidence="5 6" key="1">
    <citation type="journal article" date="2008" name="Int. J. Syst. Evol. Microbiol.">
        <title>Amphritea japonica sp. nov. and Amphritea balenae sp. nov., isolated from the sediment adjacent to sperm whale carcasses off Kagoshima, Japan.</title>
        <authorList>
            <person name="Miyazaki M."/>
            <person name="Nogi Y."/>
            <person name="Fujiwara Y."/>
            <person name="Kawato M."/>
            <person name="Nagahama T."/>
            <person name="Kubokawa K."/>
            <person name="Horikoshi K."/>
        </authorList>
    </citation>
    <scope>NUCLEOTIDE SEQUENCE [LARGE SCALE GENOMIC DNA]</scope>
    <source>
        <strain evidence="5 6">ATCC BAA-1530</strain>
    </source>
</reference>
<evidence type="ECO:0000256" key="3">
    <source>
        <dbReference type="SAM" id="SignalP"/>
    </source>
</evidence>
<dbReference type="AlphaFoldDB" id="A0A7R6P6Y8"/>
<accession>A0A7R6P6Y8</accession>
<dbReference type="CDD" id="cd16282">
    <property type="entry name" value="metallo-hydrolase-like_MBL-fold"/>
    <property type="match status" value="1"/>
</dbReference>
<dbReference type="SUPFAM" id="SSF56281">
    <property type="entry name" value="Metallo-hydrolase/oxidoreductase"/>
    <property type="match status" value="1"/>
</dbReference>
<dbReference type="RefSeq" id="WP_019620111.1">
    <property type="nucleotide sequence ID" value="NZ_AP014545.1"/>
</dbReference>
<dbReference type="Proteomes" id="UP000595663">
    <property type="component" value="Chromosome"/>
</dbReference>
<comment type="similarity">
    <text evidence="1">Belongs to the metallo-beta-lactamase superfamily. Class-B beta-lactamase family.</text>
</comment>
<dbReference type="SMART" id="SM00849">
    <property type="entry name" value="Lactamase_B"/>
    <property type="match status" value="1"/>
</dbReference>